<evidence type="ECO:0000256" key="3">
    <source>
        <dbReference type="SAM" id="MobiDB-lite"/>
    </source>
</evidence>
<evidence type="ECO:0000313" key="4">
    <source>
        <dbReference type="EMBL" id="PPQ66112.1"/>
    </source>
</evidence>
<organism evidence="4 5">
    <name type="scientific">Gymnopilus dilepis</name>
    <dbReference type="NCBI Taxonomy" id="231916"/>
    <lineage>
        <taxon>Eukaryota</taxon>
        <taxon>Fungi</taxon>
        <taxon>Dikarya</taxon>
        <taxon>Basidiomycota</taxon>
        <taxon>Agaricomycotina</taxon>
        <taxon>Agaricomycetes</taxon>
        <taxon>Agaricomycetidae</taxon>
        <taxon>Agaricales</taxon>
        <taxon>Agaricineae</taxon>
        <taxon>Hymenogastraceae</taxon>
        <taxon>Gymnopilus</taxon>
    </lineage>
</organism>
<proteinExistence type="inferred from homology"/>
<feature type="region of interest" description="Disordered" evidence="3">
    <location>
        <begin position="235"/>
        <end position="267"/>
    </location>
</feature>
<dbReference type="GO" id="GO:0005634">
    <property type="term" value="C:nucleus"/>
    <property type="evidence" value="ECO:0007669"/>
    <property type="project" value="InterPro"/>
</dbReference>
<evidence type="ECO:0000313" key="5">
    <source>
        <dbReference type="Proteomes" id="UP000284706"/>
    </source>
</evidence>
<comment type="similarity">
    <text evidence="1 2">Belongs to the nucleosome assembly protein (NAP) family.</text>
</comment>
<dbReference type="Gene3D" id="3.30.1120.90">
    <property type="entry name" value="Nucleosome assembly protein"/>
    <property type="match status" value="1"/>
</dbReference>
<dbReference type="GO" id="GO:0006334">
    <property type="term" value="P:nucleosome assembly"/>
    <property type="evidence" value="ECO:0007669"/>
    <property type="project" value="InterPro"/>
</dbReference>
<dbReference type="OrthoDB" id="19419at2759"/>
<dbReference type="InterPro" id="IPR037231">
    <property type="entry name" value="NAP-like_sf"/>
</dbReference>
<sequence>MTKGTKRGSPGAEEEKSPLSNVELGDEDAKKLEAIQRDLARVELVLERHAQATLRPVYEKRRAVVSAIPNFWPVALMNHSLFAYHAQHNADQTALSYLEDVWVEKDPKEHRCFTIEFHFKENQFFHDKVLKKEYKYVTPAAAKDEQPDENGITDSMLDFSWDRDVEVSETKINWKDAEKALTKVYPRETGEDEDEISDPGSFFNFFEHRADPSEIGVVIANEIFPEAIEYFLGNVEGDVTDSEEEDDDDDDAEEIDLEKPRTKKRKV</sequence>
<dbReference type="InterPro" id="IPR002164">
    <property type="entry name" value="NAP_family"/>
</dbReference>
<dbReference type="EMBL" id="NHYE01005638">
    <property type="protein sequence ID" value="PPQ66112.1"/>
    <property type="molecule type" value="Genomic_DNA"/>
</dbReference>
<dbReference type="Proteomes" id="UP000284706">
    <property type="component" value="Unassembled WGS sequence"/>
</dbReference>
<name>A0A409VIL3_9AGAR</name>
<dbReference type="STRING" id="231916.A0A409VIL3"/>
<comment type="caution">
    <text evidence="4">The sequence shown here is derived from an EMBL/GenBank/DDBJ whole genome shotgun (WGS) entry which is preliminary data.</text>
</comment>
<keyword evidence="5" id="KW-1185">Reference proteome</keyword>
<feature type="region of interest" description="Disordered" evidence="3">
    <location>
        <begin position="1"/>
        <end position="25"/>
    </location>
</feature>
<evidence type="ECO:0000256" key="1">
    <source>
        <dbReference type="ARBA" id="ARBA00009947"/>
    </source>
</evidence>
<evidence type="ECO:0000256" key="2">
    <source>
        <dbReference type="RuleBase" id="RU003876"/>
    </source>
</evidence>
<dbReference type="PANTHER" id="PTHR11875">
    <property type="entry name" value="TESTIS-SPECIFIC Y-ENCODED PROTEIN"/>
    <property type="match status" value="1"/>
</dbReference>
<dbReference type="InParanoid" id="A0A409VIL3"/>
<dbReference type="Pfam" id="PF00956">
    <property type="entry name" value="NAP"/>
    <property type="match status" value="1"/>
</dbReference>
<reference evidence="4 5" key="1">
    <citation type="journal article" date="2018" name="Evol. Lett.">
        <title>Horizontal gene cluster transfer increased hallucinogenic mushroom diversity.</title>
        <authorList>
            <person name="Reynolds H.T."/>
            <person name="Vijayakumar V."/>
            <person name="Gluck-Thaler E."/>
            <person name="Korotkin H.B."/>
            <person name="Matheny P.B."/>
            <person name="Slot J.C."/>
        </authorList>
    </citation>
    <scope>NUCLEOTIDE SEQUENCE [LARGE SCALE GENOMIC DNA]</scope>
    <source>
        <strain evidence="4 5">SRW20</strain>
    </source>
</reference>
<gene>
    <name evidence="4" type="ORF">CVT26_010913</name>
</gene>
<accession>A0A409VIL3</accession>
<feature type="compositionally biased region" description="Acidic residues" evidence="3">
    <location>
        <begin position="238"/>
        <end position="256"/>
    </location>
</feature>
<dbReference type="FunCoup" id="A0A409VIL3">
    <property type="interactions" value="108"/>
</dbReference>
<dbReference type="AlphaFoldDB" id="A0A409VIL3"/>
<protein>
    <submittedName>
        <fullName evidence="4">Uncharacterized protein</fullName>
    </submittedName>
</protein>
<dbReference type="SUPFAM" id="SSF143113">
    <property type="entry name" value="NAP-like"/>
    <property type="match status" value="1"/>
</dbReference>